<organism evidence="2 3">
    <name type="scientific">Streptomyces melanosporofaciens</name>
    <dbReference type="NCBI Taxonomy" id="67327"/>
    <lineage>
        <taxon>Bacteria</taxon>
        <taxon>Bacillati</taxon>
        <taxon>Actinomycetota</taxon>
        <taxon>Actinomycetes</taxon>
        <taxon>Kitasatosporales</taxon>
        <taxon>Streptomycetaceae</taxon>
        <taxon>Streptomyces</taxon>
        <taxon>Streptomyces violaceusniger group</taxon>
    </lineage>
</organism>
<dbReference type="Proteomes" id="UP000198609">
    <property type="component" value="Unassembled WGS sequence"/>
</dbReference>
<gene>
    <name evidence="2" type="ORF">SAMN04490356_7093</name>
</gene>
<evidence type="ECO:0000313" key="2">
    <source>
        <dbReference type="EMBL" id="SED13716.1"/>
    </source>
</evidence>
<feature type="region of interest" description="Disordered" evidence="1">
    <location>
        <begin position="17"/>
        <end position="37"/>
    </location>
</feature>
<proteinExistence type="predicted"/>
<name>A0A1H4Y6V5_STRMJ</name>
<evidence type="ECO:0000256" key="1">
    <source>
        <dbReference type="SAM" id="MobiDB-lite"/>
    </source>
</evidence>
<dbReference type="EMBL" id="FNST01000002">
    <property type="protein sequence ID" value="SED13716.1"/>
    <property type="molecule type" value="Genomic_DNA"/>
</dbReference>
<keyword evidence="3" id="KW-1185">Reference proteome</keyword>
<evidence type="ECO:0000313" key="3">
    <source>
        <dbReference type="Proteomes" id="UP000198609"/>
    </source>
</evidence>
<sequence length="37" mass="3693">MAVAVNDFDADRARAVLHPSAVSPEPAADDTKVGAAG</sequence>
<accession>A0A1H4Y6V5</accession>
<reference evidence="3" key="1">
    <citation type="submission" date="2016-10" db="EMBL/GenBank/DDBJ databases">
        <authorList>
            <person name="Varghese N."/>
            <person name="Submissions S."/>
        </authorList>
    </citation>
    <scope>NUCLEOTIDE SEQUENCE [LARGE SCALE GENOMIC DNA]</scope>
    <source>
        <strain evidence="3">DSM 40318</strain>
    </source>
</reference>
<protein>
    <submittedName>
        <fullName evidence="2">Uncharacterized protein</fullName>
    </submittedName>
</protein>
<dbReference type="AlphaFoldDB" id="A0A1H4Y6V5"/>